<accession>A0A9W8ZYE5</accession>
<evidence type="ECO:0000256" key="2">
    <source>
        <dbReference type="ARBA" id="ARBA00022448"/>
    </source>
</evidence>
<keyword evidence="5 6" id="KW-0472">Membrane</keyword>
<feature type="transmembrane region" description="Helical" evidence="6">
    <location>
        <begin position="178"/>
        <end position="197"/>
    </location>
</feature>
<name>A0A9W8ZYE5_9AGAR</name>
<feature type="transmembrane region" description="Helical" evidence="6">
    <location>
        <begin position="89"/>
        <end position="116"/>
    </location>
</feature>
<evidence type="ECO:0000313" key="9">
    <source>
        <dbReference type="Proteomes" id="UP001150266"/>
    </source>
</evidence>
<evidence type="ECO:0000259" key="7">
    <source>
        <dbReference type="PROSITE" id="PS50850"/>
    </source>
</evidence>
<dbReference type="Proteomes" id="UP001150266">
    <property type="component" value="Unassembled WGS sequence"/>
</dbReference>
<feature type="transmembrane region" description="Helical" evidence="6">
    <location>
        <begin position="307"/>
        <end position="325"/>
    </location>
</feature>
<dbReference type="EMBL" id="JAOTPV010000027">
    <property type="protein sequence ID" value="KAJ4470171.1"/>
    <property type="molecule type" value="Genomic_DNA"/>
</dbReference>
<dbReference type="Gene3D" id="1.20.1720.10">
    <property type="entry name" value="Multidrug resistance protein D"/>
    <property type="match status" value="1"/>
</dbReference>
<evidence type="ECO:0000256" key="5">
    <source>
        <dbReference type="ARBA" id="ARBA00023136"/>
    </source>
</evidence>
<dbReference type="PROSITE" id="PS50850">
    <property type="entry name" value="MFS"/>
    <property type="match status" value="1"/>
</dbReference>
<dbReference type="PANTHER" id="PTHR23502">
    <property type="entry name" value="MAJOR FACILITATOR SUPERFAMILY"/>
    <property type="match status" value="1"/>
</dbReference>
<organism evidence="8 9">
    <name type="scientific">Lentinula aciculospora</name>
    <dbReference type="NCBI Taxonomy" id="153920"/>
    <lineage>
        <taxon>Eukaryota</taxon>
        <taxon>Fungi</taxon>
        <taxon>Dikarya</taxon>
        <taxon>Basidiomycota</taxon>
        <taxon>Agaricomycotina</taxon>
        <taxon>Agaricomycetes</taxon>
        <taxon>Agaricomycetidae</taxon>
        <taxon>Agaricales</taxon>
        <taxon>Marasmiineae</taxon>
        <taxon>Omphalotaceae</taxon>
        <taxon>Lentinula</taxon>
    </lineage>
</organism>
<feature type="transmembrane region" description="Helical" evidence="6">
    <location>
        <begin position="359"/>
        <end position="381"/>
    </location>
</feature>
<dbReference type="Pfam" id="PF07690">
    <property type="entry name" value="MFS_1"/>
    <property type="match status" value="1"/>
</dbReference>
<dbReference type="InterPro" id="IPR036259">
    <property type="entry name" value="MFS_trans_sf"/>
</dbReference>
<comment type="caution">
    <text evidence="8">The sequence shown here is derived from an EMBL/GenBank/DDBJ whole genome shotgun (WGS) entry which is preliminary data.</text>
</comment>
<protein>
    <submittedName>
        <fullName evidence="8">MFS general substrate transporter</fullName>
    </submittedName>
</protein>
<dbReference type="InterPro" id="IPR011701">
    <property type="entry name" value="MFS"/>
</dbReference>
<sequence length="410" mass="44044">MGFYFNADRGSPLHSFYFFKTIILFLVSSAGIITPLSSLMYTPALPAIASGLGVSISRVNLTITLYLIFQGVMPCVWGTLGDTYGRRPLYIITLVFTLAASIGLCFTNSFAVVLILRALHATGCSATRTLGAGLIRDITPPSTRGSAMGMYSAGSTIGTAAGPVLGGIIAQYAGWHAIFYLLAALAAFVLVSVVLFLPETHRDIVGNGSLSAPKHLRPPIQCLFPTITPPPDSNSVESIDSPRKVEIDLIKSLMILKYPVVSSSLMFSGICYGGLTFISNGVGSFVGNIATGKLLDYDYRVYAQRRMIDSSILTIYLTLIVDLFLDFPATATASVNLVRCAFGAIEASTISQMTTAMGLGWSFTLQAGILLLVTPLVWVPLHYGPRYRARRDEKAASVSNIELHEGLTRL</sequence>
<evidence type="ECO:0000256" key="4">
    <source>
        <dbReference type="ARBA" id="ARBA00022989"/>
    </source>
</evidence>
<dbReference type="InterPro" id="IPR001958">
    <property type="entry name" value="Tet-R_TetA/multi-R_MdtG-like"/>
</dbReference>
<keyword evidence="9" id="KW-1185">Reference proteome</keyword>
<evidence type="ECO:0000256" key="6">
    <source>
        <dbReference type="SAM" id="Phobius"/>
    </source>
</evidence>
<proteinExistence type="predicted"/>
<dbReference type="SUPFAM" id="SSF103473">
    <property type="entry name" value="MFS general substrate transporter"/>
    <property type="match status" value="1"/>
</dbReference>
<dbReference type="OrthoDB" id="440553at2759"/>
<gene>
    <name evidence="8" type="ORF">J3R30DRAFT_3408707</name>
</gene>
<evidence type="ECO:0000256" key="1">
    <source>
        <dbReference type="ARBA" id="ARBA00004141"/>
    </source>
</evidence>
<dbReference type="AlphaFoldDB" id="A0A9W8ZYE5"/>
<feature type="domain" description="Major facilitator superfamily (MFS) profile" evidence="7">
    <location>
        <begin position="23"/>
        <end position="410"/>
    </location>
</feature>
<keyword evidence="4 6" id="KW-1133">Transmembrane helix</keyword>
<dbReference type="PRINTS" id="PR01035">
    <property type="entry name" value="TCRTETA"/>
</dbReference>
<keyword evidence="3 6" id="KW-0812">Transmembrane</keyword>
<feature type="transmembrane region" description="Helical" evidence="6">
    <location>
        <begin position="16"/>
        <end position="36"/>
    </location>
</feature>
<evidence type="ECO:0000313" key="8">
    <source>
        <dbReference type="EMBL" id="KAJ4470171.1"/>
    </source>
</evidence>
<feature type="transmembrane region" description="Helical" evidence="6">
    <location>
        <begin position="151"/>
        <end position="172"/>
    </location>
</feature>
<dbReference type="InterPro" id="IPR020846">
    <property type="entry name" value="MFS_dom"/>
</dbReference>
<comment type="subcellular location">
    <subcellularLocation>
        <location evidence="1">Membrane</location>
        <topology evidence="1">Multi-pass membrane protein</topology>
    </subcellularLocation>
</comment>
<dbReference type="PANTHER" id="PTHR23502:SF51">
    <property type="entry name" value="QUINIDINE RESISTANCE PROTEIN 1-RELATED"/>
    <property type="match status" value="1"/>
</dbReference>
<evidence type="ECO:0000256" key="3">
    <source>
        <dbReference type="ARBA" id="ARBA00022692"/>
    </source>
</evidence>
<dbReference type="GO" id="GO:0022857">
    <property type="term" value="F:transmembrane transporter activity"/>
    <property type="evidence" value="ECO:0007669"/>
    <property type="project" value="InterPro"/>
</dbReference>
<dbReference type="GO" id="GO:0005886">
    <property type="term" value="C:plasma membrane"/>
    <property type="evidence" value="ECO:0007669"/>
    <property type="project" value="TreeGrafter"/>
</dbReference>
<keyword evidence="2" id="KW-0813">Transport</keyword>
<reference evidence="8" key="1">
    <citation type="submission" date="2022-08" db="EMBL/GenBank/DDBJ databases">
        <title>A Global Phylogenomic Analysis of the Shiitake Genus Lentinula.</title>
        <authorList>
            <consortium name="DOE Joint Genome Institute"/>
            <person name="Sierra-Patev S."/>
            <person name="Min B."/>
            <person name="Naranjo-Ortiz M."/>
            <person name="Looney B."/>
            <person name="Konkel Z."/>
            <person name="Slot J.C."/>
            <person name="Sakamoto Y."/>
            <person name="Steenwyk J.L."/>
            <person name="Rokas A."/>
            <person name="Carro J."/>
            <person name="Camarero S."/>
            <person name="Ferreira P."/>
            <person name="Molpeceres G."/>
            <person name="Ruiz-Duenas F.J."/>
            <person name="Serrano A."/>
            <person name="Henrissat B."/>
            <person name="Drula E."/>
            <person name="Hughes K.W."/>
            <person name="Mata J.L."/>
            <person name="Ishikawa N.K."/>
            <person name="Vargas-Isla R."/>
            <person name="Ushijima S."/>
            <person name="Smith C.A."/>
            <person name="Ahrendt S."/>
            <person name="Andreopoulos W."/>
            <person name="He G."/>
            <person name="Labutti K."/>
            <person name="Lipzen A."/>
            <person name="Ng V."/>
            <person name="Riley R."/>
            <person name="Sandor L."/>
            <person name="Barry K."/>
            <person name="Martinez A.T."/>
            <person name="Xiao Y."/>
            <person name="Gibbons J.G."/>
            <person name="Terashima K."/>
            <person name="Grigoriev I.V."/>
            <person name="Hibbett D.S."/>
        </authorList>
    </citation>
    <scope>NUCLEOTIDE SEQUENCE</scope>
    <source>
        <strain evidence="8">JLM2183</strain>
    </source>
</reference>